<dbReference type="OrthoDB" id="1897224at2759"/>
<comment type="caution">
    <text evidence="2">The sequence shown here is derived from an EMBL/GenBank/DDBJ whole genome shotgun (WGS) entry which is preliminary data.</text>
</comment>
<organism evidence="2 3">
    <name type="scientific">Arabis nemorensis</name>
    <dbReference type="NCBI Taxonomy" id="586526"/>
    <lineage>
        <taxon>Eukaryota</taxon>
        <taxon>Viridiplantae</taxon>
        <taxon>Streptophyta</taxon>
        <taxon>Embryophyta</taxon>
        <taxon>Tracheophyta</taxon>
        <taxon>Spermatophyta</taxon>
        <taxon>Magnoliopsida</taxon>
        <taxon>eudicotyledons</taxon>
        <taxon>Gunneridae</taxon>
        <taxon>Pentapetalae</taxon>
        <taxon>rosids</taxon>
        <taxon>malvids</taxon>
        <taxon>Brassicales</taxon>
        <taxon>Brassicaceae</taxon>
        <taxon>Arabideae</taxon>
        <taxon>Arabis</taxon>
    </lineage>
</organism>
<evidence type="ECO:0000259" key="1">
    <source>
        <dbReference type="PROSITE" id="PS51806"/>
    </source>
</evidence>
<evidence type="ECO:0000313" key="2">
    <source>
        <dbReference type="EMBL" id="VVB12558.1"/>
    </source>
</evidence>
<feature type="domain" description="DOG1" evidence="1">
    <location>
        <begin position="1"/>
        <end position="48"/>
    </location>
</feature>
<dbReference type="EMBL" id="CABITT030000007">
    <property type="protein sequence ID" value="VVB12558.1"/>
    <property type="molecule type" value="Genomic_DNA"/>
</dbReference>
<dbReference type="InterPro" id="IPR025422">
    <property type="entry name" value="TGA_domain"/>
</dbReference>
<dbReference type="GO" id="GO:0006351">
    <property type="term" value="P:DNA-templated transcription"/>
    <property type="evidence" value="ECO:0007669"/>
    <property type="project" value="InterPro"/>
</dbReference>
<dbReference type="InterPro" id="IPR051886">
    <property type="entry name" value="Seed_Dev/Stress_Resp_Reg"/>
</dbReference>
<sequence length="65" mass="7068">MAEADNLRVETLQKIVEVVTPVQAAEFLLAGKRLPVSLHEWGRVREERYFGCARAGDAATRGGAG</sequence>
<dbReference type="Proteomes" id="UP000489600">
    <property type="component" value="Unassembled WGS sequence"/>
</dbReference>
<gene>
    <name evidence="2" type="ORF">ANE_LOCUS23002</name>
</gene>
<name>A0A565CFR6_9BRAS</name>
<accession>A0A565CFR6</accession>
<dbReference type="PANTHER" id="PTHR46354">
    <property type="entry name" value="DOG1 DOMAIN-CONTAINING PROTEIN"/>
    <property type="match status" value="1"/>
</dbReference>
<protein>
    <recommendedName>
        <fullName evidence="1">DOG1 domain-containing protein</fullName>
    </recommendedName>
</protein>
<dbReference type="PROSITE" id="PS51806">
    <property type="entry name" value="DOG1"/>
    <property type="match status" value="1"/>
</dbReference>
<proteinExistence type="predicted"/>
<dbReference type="PANTHER" id="PTHR46354:SF11">
    <property type="entry name" value="PROTEIN DOG1-LIKE 2-RELATED"/>
    <property type="match status" value="1"/>
</dbReference>
<reference evidence="2" key="1">
    <citation type="submission" date="2019-07" db="EMBL/GenBank/DDBJ databases">
        <authorList>
            <person name="Dittberner H."/>
        </authorList>
    </citation>
    <scope>NUCLEOTIDE SEQUENCE [LARGE SCALE GENOMIC DNA]</scope>
</reference>
<dbReference type="GO" id="GO:0043565">
    <property type="term" value="F:sequence-specific DNA binding"/>
    <property type="evidence" value="ECO:0007669"/>
    <property type="project" value="InterPro"/>
</dbReference>
<dbReference type="AlphaFoldDB" id="A0A565CFR6"/>
<evidence type="ECO:0000313" key="3">
    <source>
        <dbReference type="Proteomes" id="UP000489600"/>
    </source>
</evidence>
<keyword evidence="3" id="KW-1185">Reference proteome</keyword>